<dbReference type="Proteomes" id="UP000075885">
    <property type="component" value="Unassembled WGS sequence"/>
</dbReference>
<reference evidence="3" key="1">
    <citation type="submission" date="2013-03" db="EMBL/GenBank/DDBJ databases">
        <title>The Genome Sequence of Anopheles epiroticus epiroticus2.</title>
        <authorList>
            <consortium name="The Broad Institute Genomics Platform"/>
            <person name="Neafsey D.E."/>
            <person name="Howell P."/>
            <person name="Walker B."/>
            <person name="Young S.K."/>
            <person name="Zeng Q."/>
            <person name="Gargeya S."/>
            <person name="Fitzgerald M."/>
            <person name="Haas B."/>
            <person name="Abouelleil A."/>
            <person name="Allen A.W."/>
            <person name="Alvarado L."/>
            <person name="Arachchi H.M."/>
            <person name="Berlin A.M."/>
            <person name="Chapman S.B."/>
            <person name="Gainer-Dewar J."/>
            <person name="Goldberg J."/>
            <person name="Griggs A."/>
            <person name="Gujja S."/>
            <person name="Hansen M."/>
            <person name="Howarth C."/>
            <person name="Imamovic A."/>
            <person name="Ireland A."/>
            <person name="Larimer J."/>
            <person name="McCowan C."/>
            <person name="Murphy C."/>
            <person name="Pearson M."/>
            <person name="Poon T.W."/>
            <person name="Priest M."/>
            <person name="Roberts A."/>
            <person name="Saif S."/>
            <person name="Shea T."/>
            <person name="Sisk P."/>
            <person name="Sykes S."/>
            <person name="Wortman J."/>
            <person name="Nusbaum C."/>
            <person name="Birren B."/>
        </authorList>
    </citation>
    <scope>NUCLEOTIDE SEQUENCE [LARGE SCALE GENOMIC DNA]</scope>
    <source>
        <strain evidence="3">Epiroticus2</strain>
    </source>
</reference>
<proteinExistence type="predicted"/>
<feature type="chain" id="PRO_5008130736" description="TRIO salivary gland protein" evidence="1">
    <location>
        <begin position="20"/>
        <end position="387"/>
    </location>
</feature>
<protein>
    <recommendedName>
        <fullName evidence="4">TRIO salivary gland protein</fullName>
    </recommendedName>
</protein>
<accession>A0A182P2I8</accession>
<dbReference type="EnsemblMetazoa" id="AEPI001122-RA">
    <property type="protein sequence ID" value="AEPI001122-PA"/>
    <property type="gene ID" value="AEPI001122"/>
</dbReference>
<sequence length="387" mass="43290">MYRPLSVVLILLVSQNVFASAEAPKPDKEICGVKLVNLQDSVKSWVASAEKCPLNKFCDNQSHRTQYNQIPLTCIRWRGLNPAQTSGLATVGKEALPKIETGMAELVAMFAAIKPDLVKLDEEVGRPVRDAWKELDALQSEVLRSTLASGRTERALFYSFLERETNLNPNKRLRPANVEELLRYTWAMPLHTSQRDLYSLIGELAQSSKDSFLQTLHAVNVANVVNPELKNHENLINEQMEKLRDNLSKNSFATLVAIARRFPPHFNYLRERLFKLPDGSKPAANTLPILAHFIDQLPTDEQRLKTADALLQSLTAENGTMLQDPEYVYPLAQLAHAIPNLVDVKAHPDLQQSVEGLMAKFNSPVDGKSLQYYQNLLASPSARSVAA</sequence>
<evidence type="ECO:0000313" key="2">
    <source>
        <dbReference type="EnsemblMetazoa" id="AEPI001122-PA"/>
    </source>
</evidence>
<reference evidence="2" key="2">
    <citation type="submission" date="2020-05" db="UniProtKB">
        <authorList>
            <consortium name="EnsemblMetazoa"/>
        </authorList>
    </citation>
    <scope>IDENTIFICATION</scope>
    <source>
        <strain evidence="2">Epiroticus2</strain>
    </source>
</reference>
<evidence type="ECO:0008006" key="4">
    <source>
        <dbReference type="Google" id="ProtNLM"/>
    </source>
</evidence>
<feature type="signal peptide" evidence="1">
    <location>
        <begin position="1"/>
        <end position="19"/>
    </location>
</feature>
<keyword evidence="1" id="KW-0732">Signal</keyword>
<evidence type="ECO:0000313" key="3">
    <source>
        <dbReference type="Proteomes" id="UP000075885"/>
    </source>
</evidence>
<organism evidence="2 3">
    <name type="scientific">Anopheles epiroticus</name>
    <dbReference type="NCBI Taxonomy" id="199890"/>
    <lineage>
        <taxon>Eukaryota</taxon>
        <taxon>Metazoa</taxon>
        <taxon>Ecdysozoa</taxon>
        <taxon>Arthropoda</taxon>
        <taxon>Hexapoda</taxon>
        <taxon>Insecta</taxon>
        <taxon>Pterygota</taxon>
        <taxon>Neoptera</taxon>
        <taxon>Endopterygota</taxon>
        <taxon>Diptera</taxon>
        <taxon>Nematocera</taxon>
        <taxon>Culicoidea</taxon>
        <taxon>Culicidae</taxon>
        <taxon>Anophelinae</taxon>
        <taxon>Anopheles</taxon>
    </lineage>
</organism>
<evidence type="ECO:0000256" key="1">
    <source>
        <dbReference type="SAM" id="SignalP"/>
    </source>
</evidence>
<dbReference type="AlphaFoldDB" id="A0A182P2I8"/>
<dbReference type="VEuPathDB" id="VectorBase:AEPI001122"/>
<dbReference type="STRING" id="199890.A0A182P2I8"/>
<name>A0A182P2I8_9DIPT</name>
<keyword evidence="3" id="KW-1185">Reference proteome</keyword>